<evidence type="ECO:0000256" key="9">
    <source>
        <dbReference type="ARBA" id="ARBA00049529"/>
    </source>
</evidence>
<evidence type="ECO:0000256" key="1">
    <source>
        <dbReference type="ARBA" id="ARBA00001933"/>
    </source>
</evidence>
<keyword evidence="12" id="KW-0808">Transferase</keyword>
<dbReference type="Gene3D" id="3.20.10.10">
    <property type="entry name" value="D-amino Acid Aminotransferase, subunit A, domain 2"/>
    <property type="match status" value="1"/>
</dbReference>
<sequence>MRIWVNGGLRDADDARLSVLDHGLTVGDGIFETVRTTEGRPFALTRHLDRLTRSARGLGLPDPDLDEIRRAVAAVVDANPVPLGRLRITYTGGLSPLGSDRGTAGPSLVVALDGVSRRPDTTAVITVPWTRNERGALTGLKTTSYAENVVALARARERGASEALFPNTAGRLCEGTGSNVFVVLDGRIHTPPVASGCLAGITRALAVEWTGAEESDLPMEVLAEADEIFLTSTLRDIQAVHRVDDRELAPEPGPVTAKAMRIFDERAGNDLDP</sequence>
<keyword evidence="13" id="KW-1185">Reference proteome</keyword>
<comment type="subunit">
    <text evidence="3">Homodimer.</text>
</comment>
<evidence type="ECO:0000256" key="10">
    <source>
        <dbReference type="RuleBase" id="RU004106"/>
    </source>
</evidence>
<dbReference type="InterPro" id="IPR043132">
    <property type="entry name" value="BCAT-like_C"/>
</dbReference>
<dbReference type="FunFam" id="3.30.470.10:FF:000016">
    <property type="entry name" value="Class IV aminotransferase"/>
    <property type="match status" value="1"/>
</dbReference>
<reference evidence="12 13" key="1">
    <citation type="journal article" date="2016" name="Front. Microbiol.">
        <title>Comparative Genomics Analysis of Streptomyces Species Reveals Their Adaptation to the Marine Environment and Their Diversity at the Genomic Level.</title>
        <authorList>
            <person name="Tian X."/>
            <person name="Zhang Z."/>
            <person name="Yang T."/>
            <person name="Chen M."/>
            <person name="Li J."/>
            <person name="Chen F."/>
            <person name="Yang J."/>
            <person name="Li W."/>
            <person name="Zhang B."/>
            <person name="Zhang Z."/>
            <person name="Wu J."/>
            <person name="Zhang C."/>
            <person name="Long L."/>
            <person name="Xiao J."/>
        </authorList>
    </citation>
    <scope>NUCLEOTIDE SEQUENCE [LARGE SCALE GENOMIC DNA]</scope>
    <source>
        <strain evidence="12 13">SCSIO M10372</strain>
    </source>
</reference>
<dbReference type="PROSITE" id="PS00770">
    <property type="entry name" value="AA_TRANSFER_CLASS_4"/>
    <property type="match status" value="1"/>
</dbReference>
<accession>A0A1E7LH58</accession>
<dbReference type="EC" id="4.1.3.38" evidence="8"/>
<gene>
    <name evidence="12" type="ORF">AN221_39210</name>
</gene>
<dbReference type="PANTHER" id="PTHR42743">
    <property type="entry name" value="AMINO-ACID AMINOTRANSFERASE"/>
    <property type="match status" value="1"/>
</dbReference>
<comment type="caution">
    <text evidence="12">The sequence shown here is derived from an EMBL/GenBank/DDBJ whole genome shotgun (WGS) entry which is preliminary data.</text>
</comment>
<keyword evidence="4 11" id="KW-0663">Pyridoxal phosphate</keyword>
<dbReference type="InterPro" id="IPR043131">
    <property type="entry name" value="BCAT-like_N"/>
</dbReference>
<dbReference type="InterPro" id="IPR001544">
    <property type="entry name" value="Aminotrans_IV"/>
</dbReference>
<evidence type="ECO:0000256" key="7">
    <source>
        <dbReference type="ARBA" id="ARBA00035633"/>
    </source>
</evidence>
<evidence type="ECO:0000256" key="8">
    <source>
        <dbReference type="ARBA" id="ARBA00035676"/>
    </source>
</evidence>
<comment type="pathway">
    <text evidence="7">Cofactor biosynthesis; tetrahydrofolate biosynthesis; 4-aminobenzoate from chorismate: step 2/2.</text>
</comment>
<evidence type="ECO:0000256" key="2">
    <source>
        <dbReference type="ARBA" id="ARBA00009320"/>
    </source>
</evidence>
<dbReference type="CDD" id="cd01559">
    <property type="entry name" value="ADCL_like"/>
    <property type="match status" value="1"/>
</dbReference>
<evidence type="ECO:0000313" key="12">
    <source>
        <dbReference type="EMBL" id="OEV15253.1"/>
    </source>
</evidence>
<protein>
    <recommendedName>
        <fullName evidence="8">aminodeoxychorismate lyase</fullName>
        <ecNumber evidence="8">4.1.3.38</ecNumber>
    </recommendedName>
</protein>
<comment type="catalytic activity">
    <reaction evidence="9">
        <text>4-amino-4-deoxychorismate = 4-aminobenzoate + pyruvate + H(+)</text>
        <dbReference type="Rhea" id="RHEA:16201"/>
        <dbReference type="ChEBI" id="CHEBI:15361"/>
        <dbReference type="ChEBI" id="CHEBI:15378"/>
        <dbReference type="ChEBI" id="CHEBI:17836"/>
        <dbReference type="ChEBI" id="CHEBI:58406"/>
        <dbReference type="EC" id="4.1.3.38"/>
    </reaction>
</comment>
<dbReference type="GO" id="GO:0008696">
    <property type="term" value="F:4-amino-4-deoxychorismate lyase activity"/>
    <property type="evidence" value="ECO:0007669"/>
    <property type="project" value="UniProtKB-EC"/>
</dbReference>
<keyword evidence="12" id="KW-0032">Aminotransferase</keyword>
<proteinExistence type="inferred from homology"/>
<comment type="cofactor">
    <cofactor evidence="1 11">
        <name>pyridoxal 5'-phosphate</name>
        <dbReference type="ChEBI" id="CHEBI:597326"/>
    </cofactor>
</comment>
<name>A0A1E7LH58_9ACTN</name>
<keyword evidence="6" id="KW-0456">Lyase</keyword>
<dbReference type="InterPro" id="IPR050571">
    <property type="entry name" value="Class-IV_PLP-Dep_Aminotrnsfr"/>
</dbReference>
<organism evidence="12 13">
    <name type="scientific">Streptomyces nanshensis</name>
    <dbReference type="NCBI Taxonomy" id="518642"/>
    <lineage>
        <taxon>Bacteria</taxon>
        <taxon>Bacillati</taxon>
        <taxon>Actinomycetota</taxon>
        <taxon>Actinomycetes</taxon>
        <taxon>Kitasatosporales</taxon>
        <taxon>Streptomycetaceae</taxon>
        <taxon>Streptomyces</taxon>
    </lineage>
</organism>
<evidence type="ECO:0000256" key="6">
    <source>
        <dbReference type="ARBA" id="ARBA00023239"/>
    </source>
</evidence>
<evidence type="ECO:0000313" key="13">
    <source>
        <dbReference type="Proteomes" id="UP000175971"/>
    </source>
</evidence>
<dbReference type="Gene3D" id="3.30.470.10">
    <property type="match status" value="1"/>
</dbReference>
<dbReference type="InterPro" id="IPR036038">
    <property type="entry name" value="Aminotransferase-like"/>
</dbReference>
<dbReference type="InterPro" id="IPR018300">
    <property type="entry name" value="Aminotrans_IV_CS"/>
</dbReference>
<dbReference type="AlphaFoldDB" id="A0A1E7LH58"/>
<dbReference type="EMBL" id="LJGZ01000110">
    <property type="protein sequence ID" value="OEV15253.1"/>
    <property type="molecule type" value="Genomic_DNA"/>
</dbReference>
<evidence type="ECO:0000256" key="5">
    <source>
        <dbReference type="ARBA" id="ARBA00022909"/>
    </source>
</evidence>
<evidence type="ECO:0000256" key="11">
    <source>
        <dbReference type="RuleBase" id="RU004516"/>
    </source>
</evidence>
<dbReference type="OrthoDB" id="9805628at2"/>
<evidence type="ECO:0000256" key="3">
    <source>
        <dbReference type="ARBA" id="ARBA00011738"/>
    </source>
</evidence>
<dbReference type="RefSeq" id="WP_070204824.1">
    <property type="nucleotide sequence ID" value="NZ_LJGZ01000110.1"/>
</dbReference>
<evidence type="ECO:0000256" key="4">
    <source>
        <dbReference type="ARBA" id="ARBA00022898"/>
    </source>
</evidence>
<dbReference type="GO" id="GO:0005829">
    <property type="term" value="C:cytosol"/>
    <property type="evidence" value="ECO:0007669"/>
    <property type="project" value="TreeGrafter"/>
</dbReference>
<comment type="similarity">
    <text evidence="2 10">Belongs to the class-IV pyridoxal-phosphate-dependent aminotransferase family.</text>
</comment>
<dbReference type="PANTHER" id="PTHR42743:SF11">
    <property type="entry name" value="AMINODEOXYCHORISMATE LYASE"/>
    <property type="match status" value="1"/>
</dbReference>
<dbReference type="GO" id="GO:0046656">
    <property type="term" value="P:folic acid biosynthetic process"/>
    <property type="evidence" value="ECO:0007669"/>
    <property type="project" value="UniProtKB-KW"/>
</dbReference>
<dbReference type="GO" id="GO:0008483">
    <property type="term" value="F:transaminase activity"/>
    <property type="evidence" value="ECO:0007669"/>
    <property type="project" value="UniProtKB-KW"/>
</dbReference>
<dbReference type="InterPro" id="IPR017824">
    <property type="entry name" value="Aminodeoxychorismate_lyase_IV"/>
</dbReference>
<dbReference type="PATRIC" id="fig|518642.7.peg.7830"/>
<dbReference type="SUPFAM" id="SSF56752">
    <property type="entry name" value="D-aminoacid aminotransferase-like PLP-dependent enzymes"/>
    <property type="match status" value="1"/>
</dbReference>
<dbReference type="Proteomes" id="UP000175971">
    <property type="component" value="Unassembled WGS sequence"/>
</dbReference>
<keyword evidence="5" id="KW-0289">Folate biosynthesis</keyword>
<dbReference type="GO" id="GO:0030170">
    <property type="term" value="F:pyridoxal phosphate binding"/>
    <property type="evidence" value="ECO:0007669"/>
    <property type="project" value="InterPro"/>
</dbReference>
<dbReference type="Pfam" id="PF01063">
    <property type="entry name" value="Aminotran_4"/>
    <property type="match status" value="1"/>
</dbReference>